<dbReference type="InterPro" id="IPR005084">
    <property type="entry name" value="CBM6"/>
</dbReference>
<dbReference type="AlphaFoldDB" id="A0A4V1M7V8"/>
<comment type="caution">
    <text evidence="5">The sequence shown here is derived from an EMBL/GenBank/DDBJ whole genome shotgun (WGS) entry which is preliminary data.</text>
</comment>
<accession>A0A4V1M7V8</accession>
<evidence type="ECO:0000259" key="2">
    <source>
        <dbReference type="Pfam" id="PF07583"/>
    </source>
</evidence>
<dbReference type="PANTHER" id="PTHR35889">
    <property type="entry name" value="CYCLOINULO-OLIGOSACCHARIDE FRUCTANOTRANSFERASE-RELATED"/>
    <property type="match status" value="1"/>
</dbReference>
<dbReference type="SUPFAM" id="SSF46626">
    <property type="entry name" value="Cytochrome c"/>
    <property type="match status" value="1"/>
</dbReference>
<dbReference type="SUPFAM" id="SSF49785">
    <property type="entry name" value="Galactose-binding domain-like"/>
    <property type="match status" value="1"/>
</dbReference>
<organism evidence="5 6">
    <name type="scientific">Lacibacter luteus</name>
    <dbReference type="NCBI Taxonomy" id="2508719"/>
    <lineage>
        <taxon>Bacteria</taxon>
        <taxon>Pseudomonadati</taxon>
        <taxon>Bacteroidota</taxon>
        <taxon>Chitinophagia</taxon>
        <taxon>Chitinophagales</taxon>
        <taxon>Chitinophagaceae</taxon>
        <taxon>Lacibacter</taxon>
    </lineage>
</organism>
<dbReference type="Pfam" id="PF07583">
    <property type="entry name" value="PSCyt2"/>
    <property type="match status" value="1"/>
</dbReference>
<evidence type="ECO:0000259" key="3">
    <source>
        <dbReference type="Pfam" id="PF07587"/>
    </source>
</evidence>
<feature type="domain" description="Cytochrome C Planctomycete-type" evidence="4">
    <location>
        <begin position="47"/>
        <end position="103"/>
    </location>
</feature>
<dbReference type="GO" id="GO:0030246">
    <property type="term" value="F:carbohydrate binding"/>
    <property type="evidence" value="ECO:0007669"/>
    <property type="project" value="InterPro"/>
</dbReference>
<gene>
    <name evidence="5" type="ORF">ESA94_01420</name>
</gene>
<dbReference type="Proteomes" id="UP000290204">
    <property type="component" value="Unassembled WGS sequence"/>
</dbReference>
<sequence length="922" mass="105245">MKSLLSKKYLLITAALVVLIAAAAFLFKDNRHIDYNADVKPILNKKCISCHGGVKKQGGFSLLFREEALADTKSGKPAIIPGDPDASEMIRRLSLKDEEERMPYKEHPLSENEIDVLRTWIKQGAKWGTHWAYATVEEQEVPKGEKRFFGLLPAKKPEWVRNNVDLFINEKLTEQKLTASPEADKATLLRRASLDITGVPPSEKLAQQFLNDNSVGAYERLVDSLLASPQYGERWTAMWLDMARYSDTKGYERDGYRSIWRYRDWLIQSFNDDKPYNTFLIEQVAGDLLPNPTDAQYIATAFHRNTMTNDEGGTDNEEYRTAAVMDRVNTTWETLMGTTFACVQCHSHPYDPFRHEEYYQFLAFFNNTRDEDTYEDYPVLREYKNEDSVKFEKLSAWLTKHVSKEKKTEIIRFVKTGQPAINSVVCDEFTNSALADTKWLSLRNNGSTRIKHVDLRTKNQLMFRYATGVEGGLWSVHLDSINGPLLTSISLKTTKGWNVATASIPVTDGIHDLWLTYKNPNLKKPEQNGANFSWFYFTQTFPGNDRPGYDSAKQQYVDLISSTQYTSTPILLDGANDLARSSNVFERGNWMVKGNEVKPGVPGSLNSMSSNAPNNRLGLAMWLTDKKNPLVSRTIVNRIWEQLFGHGLAETLEDMGTQGIPPTHQQLLDHLSWQLMYKYNWSLKTLIKEIVLSATYRQTSIASKELIEKDPSNKWYARGPRVRLSAEQLRDQALAVSGLLSPKMFGSSVMPYQPEGIWLTPYNGEKWKISEGEDKYRRAVYTFWKRSAPYPFMMMFDGVARNVCVARRINTNTPLQALVTLNDSSYLDMARNFAYTLKQEGVKDATQQISKGYEQMMYKPISKEKLKALTDLYTQSLNTFNTDKLKACEVIGMDSKHNNPETAALVVVINAMLNLDEWITKN</sequence>
<dbReference type="InterPro" id="IPR011444">
    <property type="entry name" value="DUF1549"/>
</dbReference>
<name>A0A4V1M7V8_9BACT</name>
<evidence type="ECO:0000259" key="4">
    <source>
        <dbReference type="Pfam" id="PF07635"/>
    </source>
</evidence>
<dbReference type="RefSeq" id="WP_129129074.1">
    <property type="nucleotide sequence ID" value="NZ_SDHW01000001.1"/>
</dbReference>
<dbReference type="InterPro" id="IPR036909">
    <property type="entry name" value="Cyt_c-like_dom_sf"/>
</dbReference>
<evidence type="ECO:0000313" key="6">
    <source>
        <dbReference type="Proteomes" id="UP000290204"/>
    </source>
</evidence>
<dbReference type="EMBL" id="SDHW01000001">
    <property type="protein sequence ID" value="RXK61702.1"/>
    <property type="molecule type" value="Genomic_DNA"/>
</dbReference>
<evidence type="ECO:0000259" key="1">
    <source>
        <dbReference type="Pfam" id="PF03422"/>
    </source>
</evidence>
<dbReference type="GO" id="GO:0009055">
    <property type="term" value="F:electron transfer activity"/>
    <property type="evidence" value="ECO:0007669"/>
    <property type="project" value="InterPro"/>
</dbReference>
<feature type="domain" description="CBM6" evidence="1">
    <location>
        <begin position="444"/>
        <end position="538"/>
    </location>
</feature>
<dbReference type="GO" id="GO:0020037">
    <property type="term" value="F:heme binding"/>
    <property type="evidence" value="ECO:0007669"/>
    <property type="project" value="InterPro"/>
</dbReference>
<dbReference type="Pfam" id="PF03422">
    <property type="entry name" value="CBM_6"/>
    <property type="match status" value="1"/>
</dbReference>
<dbReference type="InterPro" id="IPR022655">
    <property type="entry name" value="DUF1553"/>
</dbReference>
<reference evidence="5 6" key="1">
    <citation type="submission" date="2019-01" db="EMBL/GenBank/DDBJ databases">
        <title>Lacibacter sp. strain TTM-7.</title>
        <authorList>
            <person name="Chen W.-M."/>
        </authorList>
    </citation>
    <scope>NUCLEOTIDE SEQUENCE [LARGE SCALE GENOMIC DNA]</scope>
    <source>
        <strain evidence="5 6">TTM-7</strain>
    </source>
</reference>
<dbReference type="PANTHER" id="PTHR35889:SF3">
    <property type="entry name" value="F-BOX DOMAIN-CONTAINING PROTEIN"/>
    <property type="match status" value="1"/>
</dbReference>
<protein>
    <submittedName>
        <fullName evidence="5">DUF1553 domain-containing protein</fullName>
    </submittedName>
</protein>
<dbReference type="InterPro" id="IPR011429">
    <property type="entry name" value="Cyt_c_Planctomycete-type"/>
</dbReference>
<dbReference type="Gene3D" id="2.60.120.260">
    <property type="entry name" value="Galactose-binding domain-like"/>
    <property type="match status" value="1"/>
</dbReference>
<proteinExistence type="predicted"/>
<feature type="domain" description="DUF1549" evidence="2">
    <location>
        <begin position="164"/>
        <end position="369"/>
    </location>
</feature>
<keyword evidence="6" id="KW-1185">Reference proteome</keyword>
<dbReference type="OrthoDB" id="1450284at2"/>
<feature type="domain" description="DUF1553" evidence="3">
    <location>
        <begin position="615"/>
        <end position="872"/>
    </location>
</feature>
<evidence type="ECO:0000313" key="5">
    <source>
        <dbReference type="EMBL" id="RXK61702.1"/>
    </source>
</evidence>
<dbReference type="CDD" id="cd04084">
    <property type="entry name" value="CBM6_xylanase-like"/>
    <property type="match status" value="1"/>
</dbReference>
<dbReference type="Pfam" id="PF07587">
    <property type="entry name" value="PSD1"/>
    <property type="match status" value="1"/>
</dbReference>
<dbReference type="InterPro" id="IPR008979">
    <property type="entry name" value="Galactose-bd-like_sf"/>
</dbReference>
<dbReference type="Pfam" id="PF07635">
    <property type="entry name" value="PSCyt1"/>
    <property type="match status" value="1"/>
</dbReference>